<dbReference type="Gene3D" id="3.30.420.130">
    <property type="entry name" value="Dinitrogenase iron-molybdenum cofactor biosynthesis domain"/>
    <property type="match status" value="1"/>
</dbReference>
<dbReference type="RefSeq" id="WP_070071971.1">
    <property type="nucleotide sequence ID" value="NZ_CP017448.1"/>
</dbReference>
<dbReference type="InterPro" id="IPR051840">
    <property type="entry name" value="NifX/NifY_domain"/>
</dbReference>
<dbReference type="AlphaFoldDB" id="A0A1D8K5Y7"/>
<dbReference type="KEGG" id="aaeo:BJI67_04220"/>
<protein>
    <recommendedName>
        <fullName evidence="7">Dinitrogenase iron-molybdenum cofactor biosynthesis protein</fullName>
    </recommendedName>
</protein>
<evidence type="ECO:0000259" key="3">
    <source>
        <dbReference type="Pfam" id="PF02579"/>
    </source>
</evidence>
<dbReference type="InterPro" id="IPR036105">
    <property type="entry name" value="DiNase_FeMo-co_biosyn_sf"/>
</dbReference>
<dbReference type="Pfam" id="PF02579">
    <property type="entry name" value="Nitro_FeMo-Co"/>
    <property type="match status" value="1"/>
</dbReference>
<dbReference type="InterPro" id="IPR003731">
    <property type="entry name" value="Di-Nase_FeMo-co_biosynth"/>
</dbReference>
<evidence type="ECO:0000256" key="2">
    <source>
        <dbReference type="ARBA" id="ARBA00023231"/>
    </source>
</evidence>
<dbReference type="InterPro" id="IPR031763">
    <property type="entry name" value="NafY_N"/>
</dbReference>
<keyword evidence="2" id="KW-0535">Nitrogen fixation</keyword>
<dbReference type="Pfam" id="PF16844">
    <property type="entry name" value="DIMCO_N"/>
    <property type="match status" value="1"/>
</dbReference>
<dbReference type="InterPro" id="IPR034169">
    <property type="entry name" value="NifX-like"/>
</dbReference>
<organism evidence="5 6">
    <name type="scientific">Acidihalobacter aeolianus</name>
    <dbReference type="NCBI Taxonomy" id="2792603"/>
    <lineage>
        <taxon>Bacteria</taxon>
        <taxon>Pseudomonadati</taxon>
        <taxon>Pseudomonadota</taxon>
        <taxon>Gammaproteobacteria</taxon>
        <taxon>Chromatiales</taxon>
        <taxon>Ectothiorhodospiraceae</taxon>
        <taxon>Acidihalobacter</taxon>
    </lineage>
</organism>
<dbReference type="SUPFAM" id="SSF53146">
    <property type="entry name" value="Nitrogenase accessory factor-like"/>
    <property type="match status" value="1"/>
</dbReference>
<evidence type="ECO:0000313" key="6">
    <source>
        <dbReference type="Proteomes" id="UP000095342"/>
    </source>
</evidence>
<dbReference type="CDD" id="cd00853">
    <property type="entry name" value="NifX"/>
    <property type="match status" value="1"/>
</dbReference>
<dbReference type="PANTHER" id="PTHR33937:SF1">
    <property type="entry name" value="IRON-MOLIBDENUM COFACTOR PROCESSING PROTEIN"/>
    <property type="match status" value="1"/>
</dbReference>
<keyword evidence="6" id="KW-1185">Reference proteome</keyword>
<dbReference type="Gene3D" id="1.10.150.590">
    <property type="entry name" value="Dinitrogenase iron-molybdenum cofactor, N-terminal"/>
    <property type="match status" value="1"/>
</dbReference>
<feature type="domain" description="Dinitrogenase iron-molybdenum cofactor biosynthesis" evidence="3">
    <location>
        <begin position="110"/>
        <end position="202"/>
    </location>
</feature>
<dbReference type="Proteomes" id="UP000095342">
    <property type="component" value="Chromosome"/>
</dbReference>
<proteinExistence type="inferred from homology"/>
<sequence>MKAPAMLEREAALCIGLAARALPEIGVRGLLEVLLGRFGAPLSQAALAKVTVADLKTLPGLEDLSVEQLTAAAACLRGEGEEAELEPPIQPYAEGDMPGSIRVACASNGGDHVDGHFASCSRFLIYQVLPDELRLIAVREAVPEEPEPGEDKHAKRAALIADCHLLYLLSIGGPAAAKVVKRGVHPVRLREARPAEALLGELQGVMRGAPPPWLAKIMGQPPEARVRFERETEAPQ</sequence>
<evidence type="ECO:0000259" key="4">
    <source>
        <dbReference type="Pfam" id="PF16844"/>
    </source>
</evidence>
<name>A0A1D8K5Y7_9GAMM</name>
<evidence type="ECO:0000313" key="5">
    <source>
        <dbReference type="EMBL" id="AOV16378.1"/>
    </source>
</evidence>
<gene>
    <name evidence="5" type="ORF">BJI67_04220</name>
</gene>
<dbReference type="PANTHER" id="PTHR33937">
    <property type="entry name" value="IRON-MOLYBDENUM PROTEIN-RELATED-RELATED"/>
    <property type="match status" value="1"/>
</dbReference>
<accession>A0A1D8K5Y7</accession>
<evidence type="ECO:0008006" key="7">
    <source>
        <dbReference type="Google" id="ProtNLM"/>
    </source>
</evidence>
<dbReference type="InterPro" id="IPR038127">
    <property type="entry name" value="NafY_N_sf"/>
</dbReference>
<dbReference type="EMBL" id="CP017448">
    <property type="protein sequence ID" value="AOV16378.1"/>
    <property type="molecule type" value="Genomic_DNA"/>
</dbReference>
<feature type="domain" description="Dinitrogenase iron-molybdenum cofactor N-terminal" evidence="4">
    <location>
        <begin position="7"/>
        <end position="88"/>
    </location>
</feature>
<reference evidence="5 6" key="1">
    <citation type="submission" date="2016-09" db="EMBL/GenBank/DDBJ databases">
        <title>Acidihalobacter prosperus V6 (DSM14174).</title>
        <authorList>
            <person name="Khaleque H.N."/>
            <person name="Ramsay J.P."/>
            <person name="Murphy R.J.T."/>
            <person name="Kaksonen A.H."/>
            <person name="Boxall N.J."/>
            <person name="Watkin E.L.J."/>
        </authorList>
    </citation>
    <scope>NUCLEOTIDE SEQUENCE [LARGE SCALE GENOMIC DNA]</scope>
    <source>
        <strain evidence="5 6">V6</strain>
    </source>
</reference>
<evidence type="ECO:0000256" key="1">
    <source>
        <dbReference type="ARBA" id="ARBA00010285"/>
    </source>
</evidence>
<comment type="similarity">
    <text evidence="1">Belongs to the NifX/NifY family.</text>
</comment>